<dbReference type="Proteomes" id="UP000187735">
    <property type="component" value="Chromosome"/>
</dbReference>
<evidence type="ECO:0000313" key="9">
    <source>
        <dbReference type="Proteomes" id="UP000187735"/>
    </source>
</evidence>
<sequence length="429" mass="47820">MGHLQKIVGRFSDYKDRSIVMSNSTSTFPAEPPSARTDDTLAKTARSAYRFQNRETAASPPTSNAASSKPPTAPVAPKTRPRGRLLIAILMFSACGAGIATVWDSLLRYQAYGIVTGKVINVSAPIDGVLQYVHVREGDHVRQDARLATVFDLDFEHRLQRISDELKMAQASLHAEIAKVQWQSKVQETEMTKSMADFFEGASNMYQETAALGVIRNELARTQALSQTHAAKEMDLRNQTIREQAGTDKLRAIQKALRVLKERAETAARIPRLGSEQIAPLVAKVDMLLNETERIREWIQQGELKAPVNGVVLSRHHPAGECIKSHEPLFSVMEESSLEIQLYLPQELTADYNVGDTIKLKIEPFEQLVPCEVTAIGTEHRQPPPNIEVFYRKNVTLLPIRVRPSQEFAGDRRMSVGAVAKLPHFSHRG</sequence>
<dbReference type="AlphaFoldDB" id="A0A1P8WI81"/>
<dbReference type="Pfam" id="PF25973">
    <property type="entry name" value="BSH_CzcB"/>
    <property type="match status" value="1"/>
</dbReference>
<dbReference type="KEGG" id="fmr:Fuma_03382"/>
<feature type="domain" description="CzcB-like barrel-sandwich hybrid" evidence="7">
    <location>
        <begin position="119"/>
        <end position="332"/>
    </location>
</feature>
<dbReference type="Gene3D" id="2.40.50.100">
    <property type="match status" value="1"/>
</dbReference>
<dbReference type="EMBL" id="CP017641">
    <property type="protein sequence ID" value="APZ93764.1"/>
    <property type="molecule type" value="Genomic_DNA"/>
</dbReference>
<evidence type="ECO:0000256" key="3">
    <source>
        <dbReference type="ARBA" id="ARBA00022989"/>
    </source>
</evidence>
<evidence type="ECO:0000313" key="8">
    <source>
        <dbReference type="EMBL" id="APZ93764.1"/>
    </source>
</evidence>
<dbReference type="GO" id="GO:0016020">
    <property type="term" value="C:membrane"/>
    <property type="evidence" value="ECO:0007669"/>
    <property type="project" value="UniProtKB-SubCell"/>
</dbReference>
<keyword evidence="9" id="KW-1185">Reference proteome</keyword>
<feature type="compositionally biased region" description="Low complexity" evidence="5">
    <location>
        <begin position="56"/>
        <end position="70"/>
    </location>
</feature>
<evidence type="ECO:0000259" key="7">
    <source>
        <dbReference type="Pfam" id="PF25973"/>
    </source>
</evidence>
<proteinExistence type="predicted"/>
<feature type="region of interest" description="Disordered" evidence="5">
    <location>
        <begin position="23"/>
        <end position="78"/>
    </location>
</feature>
<dbReference type="Gene3D" id="1.10.287.470">
    <property type="entry name" value="Helix hairpin bin"/>
    <property type="match status" value="1"/>
</dbReference>
<dbReference type="InterPro" id="IPR050739">
    <property type="entry name" value="MFP"/>
</dbReference>
<feature type="transmembrane region" description="Helical" evidence="6">
    <location>
        <begin position="85"/>
        <end position="103"/>
    </location>
</feature>
<dbReference type="InterPro" id="IPR058647">
    <property type="entry name" value="BSH_CzcB-like"/>
</dbReference>
<reference evidence="8 9" key="1">
    <citation type="journal article" date="2016" name="Front. Microbiol.">
        <title>Fuerstia marisgermanicae gen. nov., sp. nov., an Unusual Member of the Phylum Planctomycetes from the German Wadden Sea.</title>
        <authorList>
            <person name="Kohn T."/>
            <person name="Heuer A."/>
            <person name="Jogler M."/>
            <person name="Vollmers J."/>
            <person name="Boedeker C."/>
            <person name="Bunk B."/>
            <person name="Rast P."/>
            <person name="Borchert D."/>
            <person name="Glockner I."/>
            <person name="Freese H.M."/>
            <person name="Klenk H.P."/>
            <person name="Overmann J."/>
            <person name="Kaster A.K."/>
            <person name="Rohde M."/>
            <person name="Wiegand S."/>
            <person name="Jogler C."/>
        </authorList>
    </citation>
    <scope>NUCLEOTIDE SEQUENCE [LARGE SCALE GENOMIC DNA]</scope>
    <source>
        <strain evidence="8 9">NH11</strain>
    </source>
</reference>
<organism evidence="8 9">
    <name type="scientific">Fuerstiella marisgermanici</name>
    <dbReference type="NCBI Taxonomy" id="1891926"/>
    <lineage>
        <taxon>Bacteria</taxon>
        <taxon>Pseudomonadati</taxon>
        <taxon>Planctomycetota</taxon>
        <taxon>Planctomycetia</taxon>
        <taxon>Planctomycetales</taxon>
        <taxon>Planctomycetaceae</taxon>
        <taxon>Fuerstiella</taxon>
    </lineage>
</organism>
<evidence type="ECO:0000256" key="1">
    <source>
        <dbReference type="ARBA" id="ARBA00004167"/>
    </source>
</evidence>
<evidence type="ECO:0000256" key="6">
    <source>
        <dbReference type="SAM" id="Phobius"/>
    </source>
</evidence>
<keyword evidence="4 6" id="KW-0472">Membrane</keyword>
<dbReference type="STRING" id="1891926.Fuma_03382"/>
<comment type="subcellular location">
    <subcellularLocation>
        <location evidence="1">Membrane</location>
        <topology evidence="1">Single-pass membrane protein</topology>
    </subcellularLocation>
</comment>
<keyword evidence="2 6" id="KW-0812">Transmembrane</keyword>
<evidence type="ECO:0000256" key="5">
    <source>
        <dbReference type="SAM" id="MobiDB-lite"/>
    </source>
</evidence>
<name>A0A1P8WI81_9PLAN</name>
<gene>
    <name evidence="8" type="ORF">Fuma_03382</name>
</gene>
<evidence type="ECO:0000256" key="4">
    <source>
        <dbReference type="ARBA" id="ARBA00023136"/>
    </source>
</evidence>
<protein>
    <submittedName>
        <fullName evidence="8">Putative efflux pump membrane fusion protein</fullName>
    </submittedName>
</protein>
<dbReference type="PANTHER" id="PTHR30386">
    <property type="entry name" value="MEMBRANE FUSION SUBUNIT OF EMRAB-TOLC MULTIDRUG EFFLUX PUMP"/>
    <property type="match status" value="1"/>
</dbReference>
<evidence type="ECO:0000256" key="2">
    <source>
        <dbReference type="ARBA" id="ARBA00022692"/>
    </source>
</evidence>
<keyword evidence="3 6" id="KW-1133">Transmembrane helix</keyword>
<accession>A0A1P8WI81</accession>
<dbReference type="PANTHER" id="PTHR30386:SF26">
    <property type="entry name" value="TRANSPORT PROTEIN COMB"/>
    <property type="match status" value="1"/>
</dbReference>